<dbReference type="Proteomes" id="UP000662747">
    <property type="component" value="Chromosome"/>
</dbReference>
<name>A0ABX7NTY7_9BACT</name>
<gene>
    <name evidence="1" type="ORF">JY651_30325</name>
</gene>
<protein>
    <submittedName>
        <fullName evidence="1">Uncharacterized protein</fullName>
    </submittedName>
</protein>
<dbReference type="RefSeq" id="WP_206721182.1">
    <property type="nucleotide sequence ID" value="NZ_CP071090.1"/>
</dbReference>
<sequence length="101" mass="11134">MRSMDSGDARVASILVADDPELMQQRDGLDVVVRLRDGRGFTLTLMPLDALQRKLADAPSLLATRLVLVRHFTDDAVLHAVRAAVDQGIERFGTLQPPLEQ</sequence>
<accession>A0ABX7NTY7</accession>
<organism evidence="1 2">
    <name type="scientific">Pyxidicoccus parkwayensis</name>
    <dbReference type="NCBI Taxonomy" id="2813578"/>
    <lineage>
        <taxon>Bacteria</taxon>
        <taxon>Pseudomonadati</taxon>
        <taxon>Myxococcota</taxon>
        <taxon>Myxococcia</taxon>
        <taxon>Myxococcales</taxon>
        <taxon>Cystobacterineae</taxon>
        <taxon>Myxococcaceae</taxon>
        <taxon>Pyxidicoccus</taxon>
    </lineage>
</organism>
<reference evidence="1 2" key="1">
    <citation type="submission" date="2021-02" db="EMBL/GenBank/DDBJ databases">
        <title>De Novo genome assembly of isolated myxobacteria.</title>
        <authorList>
            <person name="Stevens D.C."/>
        </authorList>
    </citation>
    <scope>NUCLEOTIDE SEQUENCE [LARGE SCALE GENOMIC DNA]</scope>
    <source>
        <strain evidence="2">SCPEA02</strain>
    </source>
</reference>
<dbReference type="EMBL" id="CP071090">
    <property type="protein sequence ID" value="QSQ19598.1"/>
    <property type="molecule type" value="Genomic_DNA"/>
</dbReference>
<evidence type="ECO:0000313" key="1">
    <source>
        <dbReference type="EMBL" id="QSQ19598.1"/>
    </source>
</evidence>
<proteinExistence type="predicted"/>
<keyword evidence="2" id="KW-1185">Reference proteome</keyword>
<evidence type="ECO:0000313" key="2">
    <source>
        <dbReference type="Proteomes" id="UP000662747"/>
    </source>
</evidence>